<keyword evidence="6" id="KW-0067">ATP-binding</keyword>
<dbReference type="GO" id="GO:0051734">
    <property type="term" value="F:ATP-dependent polynucleotide 5'-hydroxyl-kinase activity"/>
    <property type="evidence" value="ECO:0007669"/>
    <property type="project" value="UniProtKB-EC"/>
</dbReference>
<organism evidence="11">
    <name type="scientific">Geoglobus ahangari</name>
    <dbReference type="NCBI Taxonomy" id="113653"/>
    <lineage>
        <taxon>Archaea</taxon>
        <taxon>Methanobacteriati</taxon>
        <taxon>Methanobacteriota</taxon>
        <taxon>Archaeoglobi</taxon>
        <taxon>Archaeoglobales</taxon>
        <taxon>Archaeoglobaceae</taxon>
        <taxon>Geoglobus</taxon>
    </lineage>
</organism>
<evidence type="ECO:0000256" key="2">
    <source>
        <dbReference type="ARBA" id="ARBA00012157"/>
    </source>
</evidence>
<evidence type="ECO:0000256" key="9">
    <source>
        <dbReference type="ARBA" id="ARBA00044673"/>
    </source>
</evidence>
<comment type="cofactor">
    <cofactor evidence="1">
        <name>a divalent metal cation</name>
        <dbReference type="ChEBI" id="CHEBI:60240"/>
    </cofactor>
</comment>
<dbReference type="EMBL" id="DTPI01000004">
    <property type="protein sequence ID" value="HGE65574.1"/>
    <property type="molecule type" value="Genomic_DNA"/>
</dbReference>
<evidence type="ECO:0000256" key="6">
    <source>
        <dbReference type="ARBA" id="ARBA00022840"/>
    </source>
</evidence>
<evidence type="ECO:0000256" key="7">
    <source>
        <dbReference type="ARBA" id="ARBA00024737"/>
    </source>
</evidence>
<dbReference type="AlphaFoldDB" id="A0A7C3UCQ7"/>
<evidence type="ECO:0000259" key="10">
    <source>
        <dbReference type="Pfam" id="PF16575"/>
    </source>
</evidence>
<reference evidence="11" key="1">
    <citation type="journal article" date="2020" name="mSystems">
        <title>Genome- and Community-Level Interaction Insights into Carbon Utilization and Element Cycling Functions of Hydrothermarchaeota in Hydrothermal Sediment.</title>
        <authorList>
            <person name="Zhou Z."/>
            <person name="Liu Y."/>
            <person name="Xu W."/>
            <person name="Pan J."/>
            <person name="Luo Z.H."/>
            <person name="Li M."/>
        </authorList>
    </citation>
    <scope>NUCLEOTIDE SEQUENCE [LARGE SCALE GENOMIC DNA]</scope>
    <source>
        <strain evidence="11">SpSt-97</strain>
    </source>
</reference>
<name>A0A7C3UCQ7_9EURY</name>
<comment type="catalytic activity">
    <reaction evidence="9">
        <text>a 5'-end dephospho-2'-deoxyribonucleoside-DNA + ATP = a 5'-end 5'-phospho-2'-deoxyribonucleoside-DNA + ADP + H(+)</text>
        <dbReference type="Rhea" id="RHEA:15669"/>
        <dbReference type="Rhea" id="RHEA-COMP:13180"/>
        <dbReference type="Rhea" id="RHEA-COMP:13184"/>
        <dbReference type="ChEBI" id="CHEBI:15378"/>
        <dbReference type="ChEBI" id="CHEBI:30616"/>
        <dbReference type="ChEBI" id="CHEBI:136412"/>
        <dbReference type="ChEBI" id="CHEBI:136416"/>
        <dbReference type="ChEBI" id="CHEBI:456216"/>
        <dbReference type="EC" id="2.7.1.78"/>
    </reaction>
</comment>
<comment type="function">
    <text evidence="7">Polynucleotide kinase that can phosphorylate the 5'-hydroxyl groups of both single-stranded RNA (ssRNA) and single-stranded DNA (ssDNA). Exhibits a strong preference for ssRNA.</text>
</comment>
<evidence type="ECO:0000256" key="3">
    <source>
        <dbReference type="ARBA" id="ARBA00022679"/>
    </source>
</evidence>
<dbReference type="GO" id="GO:0005524">
    <property type="term" value="F:ATP binding"/>
    <property type="evidence" value="ECO:0007669"/>
    <property type="project" value="UniProtKB-KW"/>
</dbReference>
<keyword evidence="3" id="KW-0808">Transferase</keyword>
<feature type="domain" description="Clp1 P-loop" evidence="10">
    <location>
        <begin position="84"/>
        <end position="207"/>
    </location>
</feature>
<dbReference type="InterPro" id="IPR045116">
    <property type="entry name" value="Clp1/Grc3"/>
</dbReference>
<keyword evidence="5" id="KW-0418">Kinase</keyword>
<protein>
    <recommendedName>
        <fullName evidence="2">polynucleotide 5'-hydroxyl-kinase</fullName>
        <ecNumber evidence="2">2.7.1.78</ecNumber>
    </recommendedName>
</protein>
<gene>
    <name evidence="11" type="ORF">ENX77_00295</name>
</gene>
<dbReference type="GO" id="GO:0006396">
    <property type="term" value="P:RNA processing"/>
    <property type="evidence" value="ECO:0007669"/>
    <property type="project" value="InterPro"/>
</dbReference>
<dbReference type="InterPro" id="IPR027417">
    <property type="entry name" value="P-loop_NTPase"/>
</dbReference>
<dbReference type="PANTHER" id="PTHR12755:SF3">
    <property type="entry name" value="POLYNUCLEOTIDE 5'-HYDROXYL-KINASE NOL9"/>
    <property type="match status" value="1"/>
</dbReference>
<dbReference type="Gene3D" id="3.40.50.300">
    <property type="entry name" value="P-loop containing nucleotide triphosphate hydrolases"/>
    <property type="match status" value="1"/>
</dbReference>
<proteinExistence type="predicted"/>
<comment type="catalytic activity">
    <reaction evidence="8">
        <text>a 5'-end dephospho-ribonucleoside-RNA + ATP = a 5'-end 5'-phospho-ribonucleoside-RNA + ADP + H(+)</text>
        <dbReference type="Rhea" id="RHEA:54580"/>
        <dbReference type="Rhea" id="RHEA-COMP:13936"/>
        <dbReference type="Rhea" id="RHEA-COMP:15179"/>
        <dbReference type="ChEBI" id="CHEBI:15378"/>
        <dbReference type="ChEBI" id="CHEBI:30616"/>
        <dbReference type="ChEBI" id="CHEBI:138282"/>
        <dbReference type="ChEBI" id="CHEBI:138284"/>
        <dbReference type="ChEBI" id="CHEBI:456216"/>
        <dbReference type="EC" id="2.7.1.78"/>
    </reaction>
</comment>
<dbReference type="InterPro" id="IPR032319">
    <property type="entry name" value="CLP1_P"/>
</dbReference>
<evidence type="ECO:0000256" key="5">
    <source>
        <dbReference type="ARBA" id="ARBA00022777"/>
    </source>
</evidence>
<dbReference type="EC" id="2.7.1.78" evidence="2"/>
<dbReference type="PANTHER" id="PTHR12755">
    <property type="entry name" value="CLEAVAGE/POLYADENYLATION FACTOR IA SUBUNIT CLP1P"/>
    <property type="match status" value="1"/>
</dbReference>
<dbReference type="Pfam" id="PF16575">
    <property type="entry name" value="CLP1_P"/>
    <property type="match status" value="1"/>
</dbReference>
<comment type="caution">
    <text evidence="11">The sequence shown here is derived from an EMBL/GenBank/DDBJ whole genome shotgun (WGS) entry which is preliminary data.</text>
</comment>
<evidence type="ECO:0000256" key="4">
    <source>
        <dbReference type="ARBA" id="ARBA00022741"/>
    </source>
</evidence>
<accession>A0A7C3UCQ7</accession>
<evidence type="ECO:0000256" key="8">
    <source>
        <dbReference type="ARBA" id="ARBA00044641"/>
    </source>
</evidence>
<sequence length="383" mass="43852">MRVEGNTTILLFGPGHFRSNEKAELFGATVSDINVPEGKIYPLYLANDAEVEISGTFFLVNGKTIPKSWEDFVKEDYERIFVIGDVDKGKSSFCVYAMNKLPVKEAIDADIGQNDIVHPAAMGLGVRESEVYSLSQLKLKDAVFVGVISPAGFEARCLKAFKYLTKKAGDSVIVDTTGWIKGKKAREYKLAKIEIFEPDVIVSFDFNPYFVEDYEVYQVESFVIKKRDRDTRFYYRGKKYEEWLKDAEIFEISVEDIRLVNTTLFKGEKVEDEILNSFGDVIYAEKGYDFLNIYSENFEISTEVLKALREYFNVAEINIVKPSELENLFLGLRDEKYVSPGLLKEIDFENRRIKILSRSVAKIITFGNFKLDENLKEVVVRVP</sequence>
<evidence type="ECO:0000313" key="11">
    <source>
        <dbReference type="EMBL" id="HGE65574.1"/>
    </source>
</evidence>
<evidence type="ECO:0000256" key="1">
    <source>
        <dbReference type="ARBA" id="ARBA00001968"/>
    </source>
</evidence>
<keyword evidence="4" id="KW-0547">Nucleotide-binding</keyword>